<dbReference type="InterPro" id="IPR006629">
    <property type="entry name" value="LITAF"/>
</dbReference>
<keyword evidence="9" id="KW-1133">Transmembrane helix</keyword>
<keyword evidence="5" id="KW-0479">Metal-binding</keyword>
<evidence type="ECO:0000256" key="8">
    <source>
        <dbReference type="SAM" id="MobiDB-lite"/>
    </source>
</evidence>
<sequence>MPSLSAFVTALVTTPVGCPRPAPASTNTNGRPYQGYPYTTPIVIDAPSVGPGAGDRWRNLPRRPADLAIGRPNAGESSRSAEETGAQAARSTGSLTPDFVADTILYDPFEDRRIDVQKSTTSGSDFQSIELSNLSRSPSTPASPPFVTVSSPAGEPSSSRPGPSATSDAGSRDRPPPMLSKEAYVYNRQTPQEDGFRLSPLPVSDFPDPPPAYTEIDRVVTVQPTAQAPPRTEVVTQQTGLPPAAGVLDPSRKFLICQHCGNRVHTLVIKESGAATHILAWSCMLLCMFPVTALVYCTNACKYKNHYCPACNRLIGYEVPMLCQPLVKVT</sequence>
<evidence type="ECO:0000256" key="7">
    <source>
        <dbReference type="ARBA" id="ARBA00023136"/>
    </source>
</evidence>
<comment type="caution">
    <text evidence="11">The sequence shown here is derived from an EMBL/GenBank/DDBJ whole genome shotgun (WGS) entry which is preliminary data.</text>
</comment>
<dbReference type="PROSITE" id="PS51837">
    <property type="entry name" value="LITAF"/>
    <property type="match status" value="1"/>
</dbReference>
<evidence type="ECO:0000256" key="9">
    <source>
        <dbReference type="SAM" id="Phobius"/>
    </source>
</evidence>
<feature type="compositionally biased region" description="Polar residues" evidence="8">
    <location>
        <begin position="148"/>
        <end position="169"/>
    </location>
</feature>
<proteinExistence type="inferred from homology"/>
<evidence type="ECO:0000256" key="4">
    <source>
        <dbReference type="ARBA" id="ARBA00005975"/>
    </source>
</evidence>
<evidence type="ECO:0000313" key="11">
    <source>
        <dbReference type="EMBL" id="GBP23409.1"/>
    </source>
</evidence>
<dbReference type="GO" id="GO:0031902">
    <property type="term" value="C:late endosome membrane"/>
    <property type="evidence" value="ECO:0007669"/>
    <property type="project" value="UniProtKB-SubCell"/>
</dbReference>
<evidence type="ECO:0000256" key="5">
    <source>
        <dbReference type="ARBA" id="ARBA00022723"/>
    </source>
</evidence>
<gene>
    <name evidence="11" type="ORF">EVAR_22268_1</name>
</gene>
<keyword evidence="9" id="KW-0812">Transmembrane</keyword>
<name>A0A4C1UAR6_EUMVA</name>
<evidence type="ECO:0000256" key="1">
    <source>
        <dbReference type="ARBA" id="ARBA00004414"/>
    </source>
</evidence>
<feature type="domain" description="LITAF" evidence="10">
    <location>
        <begin position="236"/>
        <end position="320"/>
    </location>
</feature>
<dbReference type="Proteomes" id="UP000299102">
    <property type="component" value="Unassembled WGS sequence"/>
</dbReference>
<comment type="similarity">
    <text evidence="4">Belongs to the CDIP1/LITAF family.</text>
</comment>
<organism evidence="11 12">
    <name type="scientific">Eumeta variegata</name>
    <name type="common">Bagworm moth</name>
    <name type="synonym">Eumeta japonica</name>
    <dbReference type="NCBI Taxonomy" id="151549"/>
    <lineage>
        <taxon>Eukaryota</taxon>
        <taxon>Metazoa</taxon>
        <taxon>Ecdysozoa</taxon>
        <taxon>Arthropoda</taxon>
        <taxon>Hexapoda</taxon>
        <taxon>Insecta</taxon>
        <taxon>Pterygota</taxon>
        <taxon>Neoptera</taxon>
        <taxon>Endopterygota</taxon>
        <taxon>Lepidoptera</taxon>
        <taxon>Glossata</taxon>
        <taxon>Ditrysia</taxon>
        <taxon>Tineoidea</taxon>
        <taxon>Psychidae</taxon>
        <taxon>Oiketicinae</taxon>
        <taxon>Eumeta</taxon>
    </lineage>
</organism>
<dbReference type="OrthoDB" id="4713066at2759"/>
<feature type="transmembrane region" description="Helical" evidence="9">
    <location>
        <begin position="278"/>
        <end position="297"/>
    </location>
</feature>
<dbReference type="InterPro" id="IPR037519">
    <property type="entry name" value="LITAF_fam"/>
</dbReference>
<keyword evidence="6" id="KW-0862">Zinc</keyword>
<dbReference type="AlphaFoldDB" id="A0A4C1UAR6"/>
<dbReference type="Pfam" id="PF10601">
    <property type="entry name" value="zf-LITAF-like"/>
    <property type="match status" value="1"/>
</dbReference>
<dbReference type="SMART" id="SM00714">
    <property type="entry name" value="LITAF"/>
    <property type="match status" value="1"/>
</dbReference>
<evidence type="ECO:0000256" key="2">
    <source>
        <dbReference type="ARBA" id="ARBA00004481"/>
    </source>
</evidence>
<protein>
    <recommendedName>
        <fullName evidence="10">LITAF domain-containing protein</fullName>
    </recommendedName>
</protein>
<comment type="subcellular location">
    <subcellularLocation>
        <location evidence="2">Endosome membrane</location>
        <topology evidence="2">Peripheral membrane protein</topology>
    </subcellularLocation>
    <subcellularLocation>
        <location evidence="1">Late endosome membrane</location>
    </subcellularLocation>
    <subcellularLocation>
        <location evidence="3">Lysosome membrane</location>
        <topology evidence="3">Peripheral membrane protein</topology>
        <orientation evidence="3">Cytoplasmic side</orientation>
    </subcellularLocation>
</comment>
<keyword evidence="7 9" id="KW-0472">Membrane</keyword>
<feature type="region of interest" description="Disordered" evidence="8">
    <location>
        <begin position="118"/>
        <end position="179"/>
    </location>
</feature>
<dbReference type="GO" id="GO:0008270">
    <property type="term" value="F:zinc ion binding"/>
    <property type="evidence" value="ECO:0007669"/>
    <property type="project" value="TreeGrafter"/>
</dbReference>
<evidence type="ECO:0000256" key="6">
    <source>
        <dbReference type="ARBA" id="ARBA00022833"/>
    </source>
</evidence>
<reference evidence="11 12" key="1">
    <citation type="journal article" date="2019" name="Commun. Biol.">
        <title>The bagworm genome reveals a unique fibroin gene that provides high tensile strength.</title>
        <authorList>
            <person name="Kono N."/>
            <person name="Nakamura H."/>
            <person name="Ohtoshi R."/>
            <person name="Tomita M."/>
            <person name="Numata K."/>
            <person name="Arakawa K."/>
        </authorList>
    </citation>
    <scope>NUCLEOTIDE SEQUENCE [LARGE SCALE GENOMIC DNA]</scope>
</reference>
<dbReference type="PANTHER" id="PTHR23292">
    <property type="entry name" value="LIPOPOLYSACCHARIDE-INDUCED TUMOR NECROSIS FACTOR-ALPHA FACTOR"/>
    <property type="match status" value="1"/>
</dbReference>
<accession>A0A4C1UAR6</accession>
<keyword evidence="12" id="KW-1185">Reference proteome</keyword>
<feature type="compositionally biased region" description="Polar residues" evidence="8">
    <location>
        <begin position="118"/>
        <end position="140"/>
    </location>
</feature>
<evidence type="ECO:0000259" key="10">
    <source>
        <dbReference type="PROSITE" id="PS51837"/>
    </source>
</evidence>
<feature type="region of interest" description="Disordered" evidence="8">
    <location>
        <begin position="49"/>
        <end position="95"/>
    </location>
</feature>
<evidence type="ECO:0000313" key="12">
    <source>
        <dbReference type="Proteomes" id="UP000299102"/>
    </source>
</evidence>
<dbReference type="EMBL" id="BGZK01000150">
    <property type="protein sequence ID" value="GBP23409.1"/>
    <property type="molecule type" value="Genomic_DNA"/>
</dbReference>
<dbReference type="PANTHER" id="PTHR23292:SF6">
    <property type="entry name" value="FI16602P1-RELATED"/>
    <property type="match status" value="1"/>
</dbReference>
<evidence type="ECO:0000256" key="3">
    <source>
        <dbReference type="ARBA" id="ARBA00004630"/>
    </source>
</evidence>
<dbReference type="GO" id="GO:0005765">
    <property type="term" value="C:lysosomal membrane"/>
    <property type="evidence" value="ECO:0007669"/>
    <property type="project" value="UniProtKB-SubCell"/>
</dbReference>